<name>A0A9P8N933_9HYPO</name>
<gene>
    <name evidence="2" type="ORF">HRG_00636</name>
</gene>
<feature type="transmembrane region" description="Helical" evidence="1">
    <location>
        <begin position="87"/>
        <end position="112"/>
    </location>
</feature>
<accession>A0A9P8N933</accession>
<feature type="transmembrane region" description="Helical" evidence="1">
    <location>
        <begin position="12"/>
        <end position="34"/>
    </location>
</feature>
<comment type="caution">
    <text evidence="2">The sequence shown here is derived from an EMBL/GenBank/DDBJ whole genome shotgun (WGS) entry which is preliminary data.</text>
</comment>
<dbReference type="OrthoDB" id="3449024at2759"/>
<dbReference type="AlphaFoldDB" id="A0A9P8N933"/>
<organism evidence="2 3">
    <name type="scientific">Hirsutella rhossiliensis</name>
    <dbReference type="NCBI Taxonomy" id="111463"/>
    <lineage>
        <taxon>Eukaryota</taxon>
        <taxon>Fungi</taxon>
        <taxon>Dikarya</taxon>
        <taxon>Ascomycota</taxon>
        <taxon>Pezizomycotina</taxon>
        <taxon>Sordariomycetes</taxon>
        <taxon>Hypocreomycetidae</taxon>
        <taxon>Hypocreales</taxon>
        <taxon>Ophiocordycipitaceae</taxon>
        <taxon>Hirsutella</taxon>
    </lineage>
</organism>
<dbReference type="GeneID" id="68349765"/>
<dbReference type="Proteomes" id="UP000824596">
    <property type="component" value="Unassembled WGS sequence"/>
</dbReference>
<dbReference type="EMBL" id="JAIZPD010000001">
    <property type="protein sequence ID" value="KAH0967994.1"/>
    <property type="molecule type" value="Genomic_DNA"/>
</dbReference>
<feature type="transmembrane region" description="Helical" evidence="1">
    <location>
        <begin position="168"/>
        <end position="188"/>
    </location>
</feature>
<evidence type="ECO:0000256" key="1">
    <source>
        <dbReference type="SAM" id="Phobius"/>
    </source>
</evidence>
<keyword evidence="1" id="KW-0472">Membrane</keyword>
<reference evidence="2" key="1">
    <citation type="submission" date="2021-09" db="EMBL/GenBank/DDBJ databases">
        <title>A high-quality genome of the endoparasitic fungus Hirsutella rhossiliensis with a comparison of Hirsutella genomes reveals transposable elements contributing to genome size variation.</title>
        <authorList>
            <person name="Lin R."/>
            <person name="Jiao Y."/>
            <person name="Sun X."/>
            <person name="Ling J."/>
            <person name="Xie B."/>
            <person name="Cheng X."/>
        </authorList>
    </citation>
    <scope>NUCLEOTIDE SEQUENCE</scope>
    <source>
        <strain evidence="2">HR02</strain>
    </source>
</reference>
<protein>
    <submittedName>
        <fullName evidence="2">Integral membrane protein</fullName>
    </submittedName>
</protein>
<dbReference type="RefSeq" id="XP_044725507.1">
    <property type="nucleotide sequence ID" value="XM_044859107.1"/>
</dbReference>
<sequence length="259" mass="27821">MSPRNFQFTCAVGGILGLVLALVAFIVSGFLPPISPLLDAEQTARHYRNHEKGIQAGAALIVVSGMFYILLTVAISAQMQCIPNLHYAVSALQLALGTAGGFAFLLPGLMLAVANYRLDRPVEITQTLNDMFWITFLLPWPTFMAQSFTIAYAIIIDSRPKPLFPKPTAILNIVAPFIYVLAAAVHCVKTGPMAWNGAVAFWIPLVAFGCQVVIDSICLIRALSAEPGTGGKNLDAFPTSPENCPDNCAARSDHNNCQG</sequence>
<feature type="transmembrane region" description="Helical" evidence="1">
    <location>
        <begin position="54"/>
        <end position="75"/>
    </location>
</feature>
<keyword evidence="1" id="KW-1133">Transmembrane helix</keyword>
<keyword evidence="1" id="KW-0812">Transmembrane</keyword>
<feature type="transmembrane region" description="Helical" evidence="1">
    <location>
        <begin position="132"/>
        <end position="156"/>
    </location>
</feature>
<evidence type="ECO:0000313" key="3">
    <source>
        <dbReference type="Proteomes" id="UP000824596"/>
    </source>
</evidence>
<proteinExistence type="predicted"/>
<keyword evidence="3" id="KW-1185">Reference proteome</keyword>
<evidence type="ECO:0000313" key="2">
    <source>
        <dbReference type="EMBL" id="KAH0967994.1"/>
    </source>
</evidence>
<feature type="transmembrane region" description="Helical" evidence="1">
    <location>
        <begin position="194"/>
        <end position="214"/>
    </location>
</feature>